<dbReference type="PANTHER" id="PTHR38686:SF1">
    <property type="entry name" value="APOLIPOPROTEIN N-ACYLTRANSFERASE"/>
    <property type="match status" value="1"/>
</dbReference>
<dbReference type="Gene3D" id="3.60.110.10">
    <property type="entry name" value="Carbon-nitrogen hydrolase"/>
    <property type="match status" value="1"/>
</dbReference>
<dbReference type="Pfam" id="PF20154">
    <property type="entry name" value="LNT_N"/>
    <property type="match status" value="1"/>
</dbReference>
<organism evidence="11 12">
    <name type="scientific">Antarcticimicrobium luteum</name>
    <dbReference type="NCBI Taxonomy" id="2547397"/>
    <lineage>
        <taxon>Bacteria</taxon>
        <taxon>Pseudomonadati</taxon>
        <taxon>Pseudomonadota</taxon>
        <taxon>Alphaproteobacteria</taxon>
        <taxon>Rhodobacterales</taxon>
        <taxon>Paracoccaceae</taxon>
        <taxon>Antarcticimicrobium</taxon>
    </lineage>
</organism>
<feature type="transmembrane region" description="Helical" evidence="9">
    <location>
        <begin position="88"/>
        <end position="111"/>
    </location>
</feature>
<keyword evidence="6 9" id="KW-1133">Transmembrane helix</keyword>
<dbReference type="NCBIfam" id="TIGR00546">
    <property type="entry name" value="lnt"/>
    <property type="match status" value="1"/>
</dbReference>
<comment type="catalytic activity">
    <reaction evidence="9">
        <text>N-terminal S-1,2-diacyl-sn-glyceryl-L-cysteinyl-[lipoprotein] + a glycerophospholipid = N-acyl-S-1,2-diacyl-sn-glyceryl-L-cysteinyl-[lipoprotein] + a 2-acyl-sn-glycero-3-phospholipid + H(+)</text>
        <dbReference type="Rhea" id="RHEA:48228"/>
        <dbReference type="Rhea" id="RHEA-COMP:14681"/>
        <dbReference type="Rhea" id="RHEA-COMP:14684"/>
        <dbReference type="ChEBI" id="CHEBI:15378"/>
        <dbReference type="ChEBI" id="CHEBI:136912"/>
        <dbReference type="ChEBI" id="CHEBI:140656"/>
        <dbReference type="ChEBI" id="CHEBI:140657"/>
        <dbReference type="ChEBI" id="CHEBI:140660"/>
        <dbReference type="EC" id="2.3.1.269"/>
    </reaction>
</comment>
<evidence type="ECO:0000256" key="4">
    <source>
        <dbReference type="ARBA" id="ARBA00022679"/>
    </source>
</evidence>
<feature type="transmembrane region" description="Helical" evidence="9">
    <location>
        <begin position="161"/>
        <end position="186"/>
    </location>
</feature>
<accession>A0A4R5VE21</accession>
<evidence type="ECO:0000256" key="3">
    <source>
        <dbReference type="ARBA" id="ARBA00022475"/>
    </source>
</evidence>
<feature type="transmembrane region" description="Helical" evidence="9">
    <location>
        <begin position="13"/>
        <end position="43"/>
    </location>
</feature>
<dbReference type="InterPro" id="IPR006311">
    <property type="entry name" value="TAT_signal"/>
</dbReference>
<dbReference type="CDD" id="cd07571">
    <property type="entry name" value="ALP_N-acyl_transferase"/>
    <property type="match status" value="1"/>
</dbReference>
<sequence>MTLLCDWSLRRRLLLAAVAGAAGALGLAPFGLWPVTLIAVALMPALLLSCDTPRAAALTGWAFGAGWFAHALSWIVEPFLVDPDRYAWMAPFALLFLAGGLALFWGGAFWVARRAAGTSAGRIAALVVALSLAEFARAFLLTGFPWAAVAQVWVGTPADRLLAWIGPQGLALTTLIVAVLPGWALARRVSVRGWALCLLPAVAMAVAALATGRQPPVAGTGAIVRVIQPNAPQHQKWDPAYIPVFFQRQIAFTEADPRPDLIVWPESAVPVLLEEAAPTLARIAEAARGADVVLGIQRFEGRRVYNSLIRLDGAGEVAGLYDKHHLVPFGEYVPLGDLAAEAGVYGFAAREGQGYSAGPGPRLLDLGRLGAALPLICYEAVFPQDVTGTPERPRFLLQLTNDAWFGTRAGPYQHLAQARMRAIEQGLPMVRAANTGISAVVGPHGELIRSIPLGEAGYADAELPAPLPPTVYARTGDWPVFLLLLIVGSALLVVQWRRGSPT</sequence>
<comment type="pathway">
    <text evidence="9">Protein modification; lipoprotein biosynthesis (N-acyl transfer).</text>
</comment>
<protein>
    <recommendedName>
        <fullName evidence="9">Apolipoprotein N-acyltransferase</fullName>
        <shortName evidence="9">ALP N-acyltransferase</shortName>
        <ecNumber evidence="9">2.3.1.269</ecNumber>
    </recommendedName>
</protein>
<dbReference type="InterPro" id="IPR004563">
    <property type="entry name" value="Apolipo_AcylTrfase"/>
</dbReference>
<feature type="transmembrane region" description="Helical" evidence="9">
    <location>
        <begin position="123"/>
        <end position="149"/>
    </location>
</feature>
<evidence type="ECO:0000313" key="12">
    <source>
        <dbReference type="Proteomes" id="UP000295301"/>
    </source>
</evidence>
<dbReference type="OrthoDB" id="9804277at2"/>
<evidence type="ECO:0000313" key="11">
    <source>
        <dbReference type="EMBL" id="TDK50600.1"/>
    </source>
</evidence>
<evidence type="ECO:0000256" key="7">
    <source>
        <dbReference type="ARBA" id="ARBA00023136"/>
    </source>
</evidence>
<dbReference type="InterPro" id="IPR045378">
    <property type="entry name" value="LNT_N"/>
</dbReference>
<dbReference type="HAMAP" id="MF_01148">
    <property type="entry name" value="Lnt"/>
    <property type="match status" value="1"/>
</dbReference>
<dbReference type="AlphaFoldDB" id="A0A4R5VE21"/>
<comment type="function">
    <text evidence="9">Catalyzes the phospholipid dependent N-acylation of the N-terminal cysteine of apolipoprotein, the last step in lipoprotein maturation.</text>
</comment>
<proteinExistence type="inferred from homology"/>
<dbReference type="EC" id="2.3.1.269" evidence="9"/>
<comment type="caution">
    <text evidence="11">The sequence shown here is derived from an EMBL/GenBank/DDBJ whole genome shotgun (WGS) entry which is preliminary data.</text>
</comment>
<dbReference type="EMBL" id="SMUV01000055">
    <property type="protein sequence ID" value="TDK50600.1"/>
    <property type="molecule type" value="Genomic_DNA"/>
</dbReference>
<keyword evidence="4 9" id="KW-0808">Transferase</keyword>
<evidence type="ECO:0000259" key="10">
    <source>
        <dbReference type="PROSITE" id="PS50263"/>
    </source>
</evidence>
<comment type="subcellular location">
    <subcellularLocation>
        <location evidence="1 9">Cell membrane</location>
        <topology evidence="1 9">Multi-pass membrane protein</topology>
    </subcellularLocation>
</comment>
<dbReference type="GO" id="GO:0005886">
    <property type="term" value="C:plasma membrane"/>
    <property type="evidence" value="ECO:0007669"/>
    <property type="project" value="UniProtKB-SubCell"/>
</dbReference>
<feature type="transmembrane region" description="Helical" evidence="9">
    <location>
        <begin position="193"/>
        <end position="210"/>
    </location>
</feature>
<dbReference type="UniPathway" id="UPA00666"/>
<dbReference type="SUPFAM" id="SSF56317">
    <property type="entry name" value="Carbon-nitrogen hydrolase"/>
    <property type="match status" value="1"/>
</dbReference>
<evidence type="ECO:0000256" key="6">
    <source>
        <dbReference type="ARBA" id="ARBA00022989"/>
    </source>
</evidence>
<comment type="caution">
    <text evidence="9">Lacks conserved residue(s) required for the propagation of feature annotation.</text>
</comment>
<keyword evidence="5 9" id="KW-0812">Transmembrane</keyword>
<evidence type="ECO:0000256" key="8">
    <source>
        <dbReference type="ARBA" id="ARBA00023315"/>
    </source>
</evidence>
<keyword evidence="11" id="KW-0449">Lipoprotein</keyword>
<evidence type="ECO:0000256" key="5">
    <source>
        <dbReference type="ARBA" id="ARBA00022692"/>
    </source>
</evidence>
<dbReference type="GO" id="GO:0016410">
    <property type="term" value="F:N-acyltransferase activity"/>
    <property type="evidence" value="ECO:0007669"/>
    <property type="project" value="UniProtKB-UniRule"/>
</dbReference>
<gene>
    <name evidence="9 11" type="primary">lnt</name>
    <name evidence="11" type="ORF">E1832_06160</name>
</gene>
<evidence type="ECO:0000256" key="2">
    <source>
        <dbReference type="ARBA" id="ARBA00010065"/>
    </source>
</evidence>
<keyword evidence="7 9" id="KW-0472">Membrane</keyword>
<dbReference type="GO" id="GO:0042158">
    <property type="term" value="P:lipoprotein biosynthetic process"/>
    <property type="evidence" value="ECO:0007669"/>
    <property type="project" value="UniProtKB-UniRule"/>
</dbReference>
<reference evidence="11 12" key="1">
    <citation type="submission" date="2019-03" db="EMBL/GenBank/DDBJ databases">
        <title>Ruegeria lutea sp. nov., a novel strain, isolated from marine sediment, the Masan Bay, South Korea.</title>
        <authorList>
            <person name="Kim J."/>
            <person name="Kim D.-Y."/>
            <person name="Lee S.-S."/>
        </authorList>
    </citation>
    <scope>NUCLEOTIDE SEQUENCE [LARGE SCALE GENOMIC DNA]</scope>
    <source>
        <strain evidence="11 12">318-1</strain>
    </source>
</reference>
<dbReference type="PROSITE" id="PS50263">
    <property type="entry name" value="CN_HYDROLASE"/>
    <property type="match status" value="1"/>
</dbReference>
<dbReference type="PANTHER" id="PTHR38686">
    <property type="entry name" value="APOLIPOPROTEIN N-ACYLTRANSFERASE"/>
    <property type="match status" value="1"/>
</dbReference>
<evidence type="ECO:0000256" key="1">
    <source>
        <dbReference type="ARBA" id="ARBA00004651"/>
    </source>
</evidence>
<dbReference type="RefSeq" id="WP_133358859.1">
    <property type="nucleotide sequence ID" value="NZ_SMUV01000055.1"/>
</dbReference>
<keyword evidence="8 9" id="KW-0012">Acyltransferase</keyword>
<keyword evidence="12" id="KW-1185">Reference proteome</keyword>
<dbReference type="InterPro" id="IPR003010">
    <property type="entry name" value="C-N_Hydrolase"/>
</dbReference>
<comment type="similarity">
    <text evidence="2 9">Belongs to the CN hydrolase family. Apolipoprotein N-acyltransferase subfamily.</text>
</comment>
<keyword evidence="3 9" id="KW-1003">Cell membrane</keyword>
<name>A0A4R5VE21_9RHOB</name>
<dbReference type="PROSITE" id="PS51318">
    <property type="entry name" value="TAT"/>
    <property type="match status" value="1"/>
</dbReference>
<dbReference type="Pfam" id="PF00795">
    <property type="entry name" value="CN_hydrolase"/>
    <property type="match status" value="1"/>
</dbReference>
<dbReference type="Proteomes" id="UP000295301">
    <property type="component" value="Unassembled WGS sequence"/>
</dbReference>
<dbReference type="InterPro" id="IPR036526">
    <property type="entry name" value="C-N_Hydrolase_sf"/>
</dbReference>
<feature type="domain" description="CN hydrolase" evidence="10">
    <location>
        <begin position="227"/>
        <end position="465"/>
    </location>
</feature>
<evidence type="ECO:0000256" key="9">
    <source>
        <dbReference type="HAMAP-Rule" id="MF_01148"/>
    </source>
</evidence>